<protein>
    <submittedName>
        <fullName evidence="1">Uncharacterized protein</fullName>
    </submittedName>
</protein>
<accession>A0AAT9GHE6</accession>
<dbReference type="AlphaFoldDB" id="A0AAT9GHE6"/>
<sequence length="49" mass="5414">MIALIPAITIAYLHTDKATTEDESEKTEIVRKGINIQDAGSMIHLVKSF</sequence>
<organism evidence="1">
    <name type="scientific">Sediminibacterium sp. KACHI17</name>
    <dbReference type="NCBI Taxonomy" id="1751071"/>
    <lineage>
        <taxon>Bacteria</taxon>
        <taxon>Pseudomonadati</taxon>
        <taxon>Bacteroidota</taxon>
        <taxon>Chitinophagia</taxon>
        <taxon>Chitinophagales</taxon>
        <taxon>Chitinophagaceae</taxon>
        <taxon>Sediminibacterium</taxon>
    </lineage>
</organism>
<gene>
    <name evidence="1" type="ORF">KACHI17_08090</name>
</gene>
<name>A0AAT9GHE6_9BACT</name>
<evidence type="ECO:0000313" key="1">
    <source>
        <dbReference type="EMBL" id="BFG69928.1"/>
    </source>
</evidence>
<dbReference type="EMBL" id="AP029612">
    <property type="protein sequence ID" value="BFG69928.1"/>
    <property type="molecule type" value="Genomic_DNA"/>
</dbReference>
<proteinExistence type="predicted"/>
<reference evidence="1" key="1">
    <citation type="submission" date="2024-02" db="EMBL/GenBank/DDBJ databases">
        <title>Sediminibacterium planktonica sp. nov. and Sediminibacterium longus sp. nov., isolated from surface lake and river water.</title>
        <authorList>
            <person name="Watanabe K."/>
            <person name="Takemine S."/>
            <person name="Ishii Y."/>
            <person name="Ogata Y."/>
            <person name="Shindo C."/>
            <person name="Suda W."/>
        </authorList>
    </citation>
    <scope>NUCLEOTIDE SEQUENCE</scope>
    <source>
        <strain evidence="1">KACHI17</strain>
    </source>
</reference>